<protein>
    <submittedName>
        <fullName evidence="1">Uncharacterized protein</fullName>
    </submittedName>
</protein>
<dbReference type="RefSeq" id="WP_167992342.1">
    <property type="nucleotide sequence ID" value="NZ_JAATJL010000001.1"/>
</dbReference>
<dbReference type="EMBL" id="JAATJL010000001">
    <property type="protein sequence ID" value="NJC22045.1"/>
    <property type="molecule type" value="Genomic_DNA"/>
</dbReference>
<accession>A0A846RQN3</accession>
<organism evidence="1 2">
    <name type="scientific">Arthrobacter pigmenti</name>
    <dbReference type="NCBI Taxonomy" id="271432"/>
    <lineage>
        <taxon>Bacteria</taxon>
        <taxon>Bacillati</taxon>
        <taxon>Actinomycetota</taxon>
        <taxon>Actinomycetes</taxon>
        <taxon>Micrococcales</taxon>
        <taxon>Micrococcaceae</taxon>
        <taxon>Arthrobacter</taxon>
    </lineage>
</organism>
<keyword evidence="2" id="KW-1185">Reference proteome</keyword>
<evidence type="ECO:0000313" key="2">
    <source>
        <dbReference type="Proteomes" id="UP000547458"/>
    </source>
</evidence>
<proteinExistence type="predicted"/>
<evidence type="ECO:0000313" key="1">
    <source>
        <dbReference type="EMBL" id="NJC22045.1"/>
    </source>
</evidence>
<dbReference type="AlphaFoldDB" id="A0A846RQN3"/>
<comment type="caution">
    <text evidence="1">The sequence shown here is derived from an EMBL/GenBank/DDBJ whole genome shotgun (WGS) entry which is preliminary data.</text>
</comment>
<name>A0A846RQN3_9MICC</name>
<gene>
    <name evidence="1" type="ORF">BJ994_001121</name>
</gene>
<dbReference type="Proteomes" id="UP000547458">
    <property type="component" value="Unassembled WGS sequence"/>
</dbReference>
<sequence length="287" mass="30820">MTDESIGVRVQRMPVADQTLVLASVASARSKDGVFTGRAVTDLFFNTSLPAPEKVANVFSTLKKTGRVTSAKERGNWNLTPLGRQRVAELIGNDAAALIAESLPGGADLGHLRHPLIPSSLAPPQLVSAVANFTKGSPSAGHVFGMTRFPDDQKEPHGPDPVAEALEITDGVLDGHGLRFLLASQRALVDDLWGNVQAHMWSSNYGIAFFEDRRGRGMNYNLVIEVGAMLMAGRRCLLLKDSSIKMMPTDLVGHIYKPVDLDAPATIAGAVHEWAREDLALGKCSDC</sequence>
<reference evidence="1 2" key="1">
    <citation type="submission" date="2020-03" db="EMBL/GenBank/DDBJ databases">
        <title>Sequencing the genomes of 1000 actinobacteria strains.</title>
        <authorList>
            <person name="Klenk H.-P."/>
        </authorList>
    </citation>
    <scope>NUCLEOTIDE SEQUENCE [LARGE SCALE GENOMIC DNA]</scope>
    <source>
        <strain evidence="1 2">DSM 16403</strain>
    </source>
</reference>